<organism evidence="3 4">
    <name type="scientific">Meripilus lineatus</name>
    <dbReference type="NCBI Taxonomy" id="2056292"/>
    <lineage>
        <taxon>Eukaryota</taxon>
        <taxon>Fungi</taxon>
        <taxon>Dikarya</taxon>
        <taxon>Basidiomycota</taxon>
        <taxon>Agaricomycotina</taxon>
        <taxon>Agaricomycetes</taxon>
        <taxon>Polyporales</taxon>
        <taxon>Meripilaceae</taxon>
        <taxon>Meripilus</taxon>
    </lineage>
</organism>
<evidence type="ECO:0000256" key="1">
    <source>
        <dbReference type="SAM" id="MobiDB-lite"/>
    </source>
</evidence>
<name>A0AAD5VDB6_9APHY</name>
<gene>
    <name evidence="3" type="ORF">NLI96_g85</name>
</gene>
<dbReference type="Proteomes" id="UP001212997">
    <property type="component" value="Unassembled WGS sequence"/>
</dbReference>
<sequence>MFTFSSAHVVLGFQRLIQGFITLRNQPGGPGAFFSDVSVPANVVKVGIHTVNSIIGDSVVVWRCWLVWGRDWRICVIPVLLVTASAVCGFAQTVYFARAHDLHSAFAHTLKIWNGSLFSLSLATNVVVTSLIAVRVAYMLRIGGGTANFRYWKILLIVIESGMIYSIALVFEITLYFMGHNAFYIVYDPIAQLTGIVPTMILVLAGLELTSNDIHSRISKLSHPVFRPGISVTVNTASSDSYTNSQRRRTGTGFVVTSPTGRRTSYAAYPLEQMRFATNSRSIGTTTMESDYDERLTDTFKSDKSDYRSSRRFGHECEESERSVQSTNGSDGEFPKPPSSKPEV</sequence>
<evidence type="ECO:0000256" key="2">
    <source>
        <dbReference type="SAM" id="Phobius"/>
    </source>
</evidence>
<feature type="transmembrane region" description="Helical" evidence="2">
    <location>
        <begin position="190"/>
        <end position="210"/>
    </location>
</feature>
<feature type="transmembrane region" description="Helical" evidence="2">
    <location>
        <begin position="75"/>
        <end position="97"/>
    </location>
</feature>
<feature type="transmembrane region" description="Helical" evidence="2">
    <location>
        <begin position="117"/>
        <end position="140"/>
    </location>
</feature>
<feature type="region of interest" description="Disordered" evidence="1">
    <location>
        <begin position="298"/>
        <end position="344"/>
    </location>
</feature>
<protein>
    <submittedName>
        <fullName evidence="3">Uncharacterized protein</fullName>
    </submittedName>
</protein>
<feature type="region of interest" description="Disordered" evidence="1">
    <location>
        <begin position="237"/>
        <end position="257"/>
    </location>
</feature>
<keyword evidence="2" id="KW-0812">Transmembrane</keyword>
<feature type="compositionally biased region" description="Basic and acidic residues" evidence="1">
    <location>
        <begin position="298"/>
        <end position="322"/>
    </location>
</feature>
<dbReference type="EMBL" id="JANAWD010000001">
    <property type="protein sequence ID" value="KAJ3492315.1"/>
    <property type="molecule type" value="Genomic_DNA"/>
</dbReference>
<evidence type="ECO:0000313" key="4">
    <source>
        <dbReference type="Proteomes" id="UP001212997"/>
    </source>
</evidence>
<keyword evidence="4" id="KW-1185">Reference proteome</keyword>
<proteinExistence type="predicted"/>
<dbReference type="AlphaFoldDB" id="A0AAD5VDB6"/>
<feature type="compositionally biased region" description="Pro residues" evidence="1">
    <location>
        <begin position="335"/>
        <end position="344"/>
    </location>
</feature>
<keyword evidence="2" id="KW-1133">Transmembrane helix</keyword>
<comment type="caution">
    <text evidence="3">The sequence shown here is derived from an EMBL/GenBank/DDBJ whole genome shotgun (WGS) entry which is preliminary data.</text>
</comment>
<reference evidence="3" key="1">
    <citation type="submission" date="2022-07" db="EMBL/GenBank/DDBJ databases">
        <title>Genome Sequence of Physisporinus lineatus.</title>
        <authorList>
            <person name="Buettner E."/>
        </authorList>
    </citation>
    <scope>NUCLEOTIDE SEQUENCE</scope>
    <source>
        <strain evidence="3">VT162</strain>
    </source>
</reference>
<keyword evidence="2" id="KW-0472">Membrane</keyword>
<feature type="transmembrane region" description="Helical" evidence="2">
    <location>
        <begin position="152"/>
        <end position="178"/>
    </location>
</feature>
<accession>A0AAD5VDB6</accession>
<evidence type="ECO:0000313" key="3">
    <source>
        <dbReference type="EMBL" id="KAJ3492315.1"/>
    </source>
</evidence>